<keyword evidence="1" id="KW-1133">Transmembrane helix</keyword>
<evidence type="ECO:0000256" key="1">
    <source>
        <dbReference type="SAM" id="Phobius"/>
    </source>
</evidence>
<evidence type="ECO:0000313" key="2">
    <source>
        <dbReference type="EMBL" id="MBX36058.1"/>
    </source>
</evidence>
<sequence>MVEQNDPVIFFFFYNAELLHIYFIKLQSVYFLKSWNSAHLMWRFSHDIHLMLLV</sequence>
<dbReference type="EMBL" id="GGEC01055574">
    <property type="protein sequence ID" value="MBX36058.1"/>
    <property type="molecule type" value="Transcribed_RNA"/>
</dbReference>
<reference evidence="2" key="1">
    <citation type="submission" date="2018-02" db="EMBL/GenBank/DDBJ databases">
        <title>Rhizophora mucronata_Transcriptome.</title>
        <authorList>
            <person name="Meera S.P."/>
            <person name="Sreeshan A."/>
            <person name="Augustine A."/>
        </authorList>
    </citation>
    <scope>NUCLEOTIDE SEQUENCE</scope>
    <source>
        <tissue evidence="2">Leaf</tissue>
    </source>
</reference>
<organism evidence="2">
    <name type="scientific">Rhizophora mucronata</name>
    <name type="common">Asiatic mangrove</name>
    <dbReference type="NCBI Taxonomy" id="61149"/>
    <lineage>
        <taxon>Eukaryota</taxon>
        <taxon>Viridiplantae</taxon>
        <taxon>Streptophyta</taxon>
        <taxon>Embryophyta</taxon>
        <taxon>Tracheophyta</taxon>
        <taxon>Spermatophyta</taxon>
        <taxon>Magnoliopsida</taxon>
        <taxon>eudicotyledons</taxon>
        <taxon>Gunneridae</taxon>
        <taxon>Pentapetalae</taxon>
        <taxon>rosids</taxon>
        <taxon>fabids</taxon>
        <taxon>Malpighiales</taxon>
        <taxon>Rhizophoraceae</taxon>
        <taxon>Rhizophora</taxon>
    </lineage>
</organism>
<proteinExistence type="predicted"/>
<keyword evidence="1" id="KW-0812">Transmembrane</keyword>
<feature type="transmembrane region" description="Helical" evidence="1">
    <location>
        <begin position="12"/>
        <end position="32"/>
    </location>
</feature>
<name>A0A2P2N0T1_RHIMU</name>
<keyword evidence="1" id="KW-0472">Membrane</keyword>
<dbReference type="AlphaFoldDB" id="A0A2P2N0T1"/>
<accession>A0A2P2N0T1</accession>
<protein>
    <submittedName>
        <fullName evidence="2">Uncharacterized protein</fullName>
    </submittedName>
</protein>